<protein>
    <submittedName>
        <fullName evidence="2">Uncharacterized protein</fullName>
    </submittedName>
</protein>
<keyword evidence="1" id="KW-1133">Transmembrane helix</keyword>
<evidence type="ECO:0000256" key="1">
    <source>
        <dbReference type="SAM" id="Phobius"/>
    </source>
</evidence>
<evidence type="ECO:0000313" key="3">
    <source>
        <dbReference type="Proteomes" id="UP000198287"/>
    </source>
</evidence>
<proteinExistence type="predicted"/>
<feature type="transmembrane region" description="Helical" evidence="1">
    <location>
        <begin position="203"/>
        <end position="224"/>
    </location>
</feature>
<evidence type="ECO:0000313" key="2">
    <source>
        <dbReference type="EMBL" id="OXA44288.1"/>
    </source>
</evidence>
<dbReference type="EMBL" id="LNIX01000019">
    <property type="protein sequence ID" value="OXA44288.1"/>
    <property type="molecule type" value="Genomic_DNA"/>
</dbReference>
<feature type="transmembrane region" description="Helical" evidence="1">
    <location>
        <begin position="44"/>
        <end position="65"/>
    </location>
</feature>
<dbReference type="AlphaFoldDB" id="A0A226DH57"/>
<keyword evidence="1" id="KW-0472">Membrane</keyword>
<keyword evidence="1" id="KW-0812">Transmembrane</keyword>
<organism evidence="2 3">
    <name type="scientific">Folsomia candida</name>
    <name type="common">Springtail</name>
    <dbReference type="NCBI Taxonomy" id="158441"/>
    <lineage>
        <taxon>Eukaryota</taxon>
        <taxon>Metazoa</taxon>
        <taxon>Ecdysozoa</taxon>
        <taxon>Arthropoda</taxon>
        <taxon>Hexapoda</taxon>
        <taxon>Collembola</taxon>
        <taxon>Entomobryomorpha</taxon>
        <taxon>Isotomoidea</taxon>
        <taxon>Isotomidae</taxon>
        <taxon>Proisotominae</taxon>
        <taxon>Folsomia</taxon>
    </lineage>
</organism>
<dbReference type="Proteomes" id="UP000198287">
    <property type="component" value="Unassembled WGS sequence"/>
</dbReference>
<feature type="transmembrane region" description="Helical" evidence="1">
    <location>
        <begin position="319"/>
        <end position="340"/>
    </location>
</feature>
<gene>
    <name evidence="2" type="ORF">Fcan01_20426</name>
</gene>
<feature type="transmembrane region" description="Helical" evidence="1">
    <location>
        <begin position="150"/>
        <end position="173"/>
    </location>
</feature>
<feature type="transmembrane region" description="Helical" evidence="1">
    <location>
        <begin position="86"/>
        <end position="111"/>
    </location>
</feature>
<accession>A0A226DH57</accession>
<keyword evidence="3" id="KW-1185">Reference proteome</keyword>
<reference evidence="2 3" key="1">
    <citation type="submission" date="2015-12" db="EMBL/GenBank/DDBJ databases">
        <title>The genome of Folsomia candida.</title>
        <authorList>
            <person name="Faddeeva A."/>
            <person name="Derks M.F."/>
            <person name="Anvar Y."/>
            <person name="Smit S."/>
            <person name="Van Straalen N."/>
            <person name="Roelofs D."/>
        </authorList>
    </citation>
    <scope>NUCLEOTIDE SEQUENCE [LARGE SCALE GENOMIC DNA]</scope>
    <source>
        <strain evidence="2 3">VU population</strain>
        <tissue evidence="2">Whole body</tissue>
    </source>
</reference>
<sequence>MASKQHWNLIEAFHQIFSKLTFLVGFRIDRKYRKLVKPKKYSKFVLFFSRLTQILCTVAILSFYADIWDHLFAKQVSSQDRHSTLYMLRSISILFTTLLTSALFPAMWILVHSPEVLVNMINPLKDIYQSMKDLLPSSLSRNQSVNFTTVIARALLILPVLVTPFACIIAVLLEIDPSQKLAELLLPNMFKFKRGIGQLIPPLWRITLCTWIALQFLAAGNFVAQFGVAVINTVTDLLTALVDMSDAEILHDEDKLWAKLGNLRTRRIKIWLYKYIQIYWDYIDANVNARISSVGLSFGGLSQVVGNYFIVRFWDELPAIIYGTVTMFLLLMGVTLQVGVDSVRNPYKLSNRFLHWVKMGRPTKYNLKVINSLRPLEVSIGVFIKQTVQQQEYANLQSDTCPFHRKIEASRLSFFDKNSVNTSHLTTLP</sequence>
<comment type="caution">
    <text evidence="2">The sequence shown here is derived from an EMBL/GenBank/DDBJ whole genome shotgun (WGS) entry which is preliminary data.</text>
</comment>
<name>A0A226DH57_FOLCA</name>